<evidence type="ECO:0000313" key="9">
    <source>
        <dbReference type="Proteomes" id="UP001163046"/>
    </source>
</evidence>
<comment type="similarity">
    <text evidence="2">Belongs to the histidine acid phosphatase family.</text>
</comment>
<evidence type="ECO:0000256" key="5">
    <source>
        <dbReference type="ARBA" id="ARBA00022801"/>
    </source>
</evidence>
<dbReference type="EC" id="3.1.3.2" evidence="3"/>
<evidence type="ECO:0000256" key="7">
    <source>
        <dbReference type="ARBA" id="ARBA00023180"/>
    </source>
</evidence>
<comment type="caution">
    <text evidence="8">The sequence shown here is derived from an EMBL/GenBank/DDBJ whole genome shotgun (WGS) entry which is preliminary data.</text>
</comment>
<evidence type="ECO:0000313" key="8">
    <source>
        <dbReference type="EMBL" id="KAJ7379323.1"/>
    </source>
</evidence>
<proteinExistence type="inferred from homology"/>
<dbReference type="AlphaFoldDB" id="A0A9W9ZCQ6"/>
<dbReference type="CDD" id="cd07061">
    <property type="entry name" value="HP_HAP_like"/>
    <property type="match status" value="1"/>
</dbReference>
<keyword evidence="9" id="KW-1185">Reference proteome</keyword>
<dbReference type="Pfam" id="PF00328">
    <property type="entry name" value="His_Phos_2"/>
    <property type="match status" value="1"/>
</dbReference>
<dbReference type="SUPFAM" id="SSF53254">
    <property type="entry name" value="Phosphoglycerate mutase-like"/>
    <property type="match status" value="1"/>
</dbReference>
<dbReference type="Gene3D" id="3.40.50.1240">
    <property type="entry name" value="Phosphoglycerate mutase-like"/>
    <property type="match status" value="1"/>
</dbReference>
<evidence type="ECO:0000256" key="4">
    <source>
        <dbReference type="ARBA" id="ARBA00022729"/>
    </source>
</evidence>
<dbReference type="InterPro" id="IPR029033">
    <property type="entry name" value="His_PPase_superfam"/>
</dbReference>
<name>A0A9W9ZCQ6_9CNID</name>
<feature type="non-terminal residue" evidence="8">
    <location>
        <position position="308"/>
    </location>
</feature>
<organism evidence="8 9">
    <name type="scientific">Desmophyllum pertusum</name>
    <dbReference type="NCBI Taxonomy" id="174260"/>
    <lineage>
        <taxon>Eukaryota</taxon>
        <taxon>Metazoa</taxon>
        <taxon>Cnidaria</taxon>
        <taxon>Anthozoa</taxon>
        <taxon>Hexacorallia</taxon>
        <taxon>Scleractinia</taxon>
        <taxon>Caryophylliina</taxon>
        <taxon>Caryophylliidae</taxon>
        <taxon>Desmophyllum</taxon>
    </lineage>
</organism>
<comment type="catalytic activity">
    <reaction evidence="1">
        <text>a phosphate monoester + H2O = an alcohol + phosphate</text>
        <dbReference type="Rhea" id="RHEA:15017"/>
        <dbReference type="ChEBI" id="CHEBI:15377"/>
        <dbReference type="ChEBI" id="CHEBI:30879"/>
        <dbReference type="ChEBI" id="CHEBI:43474"/>
        <dbReference type="ChEBI" id="CHEBI:67140"/>
        <dbReference type="EC" id="3.1.3.2"/>
    </reaction>
</comment>
<gene>
    <name evidence="8" type="primary">ACP2_1</name>
    <name evidence="8" type="ORF">OS493_017836</name>
</gene>
<dbReference type="InterPro" id="IPR050645">
    <property type="entry name" value="Histidine_acid_phosphatase"/>
</dbReference>
<sequence>DMLDYVSENSGQEIDVSSAWKIRDPLIAEKSHGMPLPDWVLNGTTYEDLGKVADYSVGWNFNTIEKARLTGGALVGRMIDNMKLISSPPESSVPVRKIYLYSAHDATISAFLSALQVFDSISPDYSSAVMLELFSSVINGKTELSVRVMYRFGQNEPRALTLPGCSEFCPLDKFTKLTADVIPENVEKECALEQEKRCTCVKVIDYKPEGCYKEQRPKQKRIFTKTLGVVKSSDSKNPDVEKIFKECKELAENEGYEMFAIQKINRCVTSADGKAVDFAKYDTSKHCIEDDHGHGVGKFARANFVYAS</sequence>
<dbReference type="PROSITE" id="PS00778">
    <property type="entry name" value="HIS_ACID_PHOSPHAT_2"/>
    <property type="match status" value="1"/>
</dbReference>
<evidence type="ECO:0000256" key="2">
    <source>
        <dbReference type="ARBA" id="ARBA00005375"/>
    </source>
</evidence>
<evidence type="ECO:0000256" key="1">
    <source>
        <dbReference type="ARBA" id="ARBA00000032"/>
    </source>
</evidence>
<dbReference type="EMBL" id="MU826359">
    <property type="protein sequence ID" value="KAJ7379323.1"/>
    <property type="molecule type" value="Genomic_DNA"/>
</dbReference>
<keyword evidence="7" id="KW-0325">Glycoprotein</keyword>
<dbReference type="InterPro" id="IPR000560">
    <property type="entry name" value="His_Pase_clade-2"/>
</dbReference>
<accession>A0A9W9ZCQ6</accession>
<dbReference type="PANTHER" id="PTHR11567">
    <property type="entry name" value="ACID PHOSPHATASE-RELATED"/>
    <property type="match status" value="1"/>
</dbReference>
<keyword evidence="4" id="KW-0732">Signal</keyword>
<dbReference type="InterPro" id="IPR033379">
    <property type="entry name" value="Acid_Pase_AS"/>
</dbReference>
<dbReference type="OrthoDB" id="5949066at2759"/>
<dbReference type="PANTHER" id="PTHR11567:SF211">
    <property type="entry name" value="PROSTATIC ACID PHOSPHATASE"/>
    <property type="match status" value="1"/>
</dbReference>
<dbReference type="Proteomes" id="UP001163046">
    <property type="component" value="Unassembled WGS sequence"/>
</dbReference>
<protein>
    <recommendedName>
        <fullName evidence="3">acid phosphatase</fullName>
        <ecNumber evidence="3">3.1.3.2</ecNumber>
    </recommendedName>
</protein>
<reference evidence="8" key="1">
    <citation type="submission" date="2023-01" db="EMBL/GenBank/DDBJ databases">
        <title>Genome assembly of the deep-sea coral Lophelia pertusa.</title>
        <authorList>
            <person name="Herrera S."/>
            <person name="Cordes E."/>
        </authorList>
    </citation>
    <scope>NUCLEOTIDE SEQUENCE</scope>
    <source>
        <strain evidence="8">USNM1676648</strain>
        <tissue evidence="8">Polyp</tissue>
    </source>
</reference>
<dbReference type="GO" id="GO:0003993">
    <property type="term" value="F:acid phosphatase activity"/>
    <property type="evidence" value="ECO:0007669"/>
    <property type="project" value="UniProtKB-EC"/>
</dbReference>
<evidence type="ECO:0000256" key="3">
    <source>
        <dbReference type="ARBA" id="ARBA00012646"/>
    </source>
</evidence>
<keyword evidence="6" id="KW-1015">Disulfide bond</keyword>
<evidence type="ECO:0000256" key="6">
    <source>
        <dbReference type="ARBA" id="ARBA00023157"/>
    </source>
</evidence>
<keyword evidence="5" id="KW-0378">Hydrolase</keyword>